<keyword evidence="2 4" id="KW-0378">Hydrolase</keyword>
<dbReference type="EMBL" id="JAVREY010000002">
    <property type="protein sequence ID" value="MDT0462053.1"/>
    <property type="molecule type" value="Genomic_DNA"/>
</dbReference>
<evidence type="ECO:0000313" key="4">
    <source>
        <dbReference type="EMBL" id="MDT0462053.1"/>
    </source>
</evidence>
<evidence type="ECO:0000256" key="2">
    <source>
        <dbReference type="ARBA" id="ARBA00022801"/>
    </source>
</evidence>
<evidence type="ECO:0000259" key="3">
    <source>
        <dbReference type="PROSITE" id="PS51462"/>
    </source>
</evidence>
<dbReference type="PROSITE" id="PS51462">
    <property type="entry name" value="NUDIX"/>
    <property type="match status" value="1"/>
</dbReference>
<gene>
    <name evidence="4" type="ORF">RM764_03365</name>
</gene>
<dbReference type="Pfam" id="PF00293">
    <property type="entry name" value="NUDIX"/>
    <property type="match status" value="1"/>
</dbReference>
<dbReference type="PANTHER" id="PTHR11839">
    <property type="entry name" value="UDP/ADP-SUGAR PYROPHOSPHATASE"/>
    <property type="match status" value="1"/>
</dbReference>
<name>A0ABU2TM82_9ACTN</name>
<dbReference type="Gene3D" id="3.90.79.10">
    <property type="entry name" value="Nucleoside Triphosphate Pyrophosphohydrolase"/>
    <property type="match status" value="1"/>
</dbReference>
<evidence type="ECO:0000313" key="5">
    <source>
        <dbReference type="Proteomes" id="UP001183809"/>
    </source>
</evidence>
<dbReference type="InterPro" id="IPR000086">
    <property type="entry name" value="NUDIX_hydrolase_dom"/>
</dbReference>
<dbReference type="RefSeq" id="WP_311691638.1">
    <property type="nucleotide sequence ID" value="NZ_JAVREY010000002.1"/>
</dbReference>
<comment type="caution">
    <text evidence="4">The sequence shown here is derived from an EMBL/GenBank/DDBJ whole genome shotgun (WGS) entry which is preliminary data.</text>
</comment>
<protein>
    <submittedName>
        <fullName evidence="4">NUDIX hydrolase</fullName>
        <ecNumber evidence="4">3.6.-.-</ecNumber>
    </submittedName>
</protein>
<sequence length="186" mass="19842">MGRTPGMETRGPWRRHHREPLCTTGRLVAYQDQVTLPDGSAGHYDWVRVPDQVRVAALVGGSLLIVEQYHYLTGTMWQLPGGNVDPEDRDSGAAARRELAEETGYREGRWTPRGALHPLPGLTPARVHLWSAEGLTPGKPAPEPGEADLGVRHVPLAEAVRAACDGRIGCAASAALVLAVGAAHAG</sequence>
<feature type="domain" description="Nudix hydrolase" evidence="3">
    <location>
        <begin position="48"/>
        <end position="177"/>
    </location>
</feature>
<dbReference type="PANTHER" id="PTHR11839:SF18">
    <property type="entry name" value="NUDIX HYDROLASE DOMAIN-CONTAINING PROTEIN"/>
    <property type="match status" value="1"/>
</dbReference>
<organism evidence="4 5">
    <name type="scientific">Streptomyces gibsoniae</name>
    <dbReference type="NCBI Taxonomy" id="3075529"/>
    <lineage>
        <taxon>Bacteria</taxon>
        <taxon>Bacillati</taxon>
        <taxon>Actinomycetota</taxon>
        <taxon>Actinomycetes</taxon>
        <taxon>Kitasatosporales</taxon>
        <taxon>Streptomycetaceae</taxon>
        <taxon>Streptomyces</taxon>
    </lineage>
</organism>
<dbReference type="GO" id="GO:0016787">
    <property type="term" value="F:hydrolase activity"/>
    <property type="evidence" value="ECO:0007669"/>
    <property type="project" value="UniProtKB-KW"/>
</dbReference>
<reference evidence="5" key="1">
    <citation type="submission" date="2023-07" db="EMBL/GenBank/DDBJ databases">
        <title>30 novel species of actinomycetes from the DSMZ collection.</title>
        <authorList>
            <person name="Nouioui I."/>
        </authorList>
    </citation>
    <scope>NUCLEOTIDE SEQUENCE [LARGE SCALE GENOMIC DNA]</scope>
    <source>
        <strain evidence="5">DSM 41699</strain>
    </source>
</reference>
<proteinExistence type="predicted"/>
<evidence type="ECO:0000256" key="1">
    <source>
        <dbReference type="ARBA" id="ARBA00001946"/>
    </source>
</evidence>
<accession>A0ABU2TM82</accession>
<dbReference type="SUPFAM" id="SSF55811">
    <property type="entry name" value="Nudix"/>
    <property type="match status" value="1"/>
</dbReference>
<comment type="cofactor">
    <cofactor evidence="1">
        <name>Mg(2+)</name>
        <dbReference type="ChEBI" id="CHEBI:18420"/>
    </cofactor>
</comment>
<dbReference type="InterPro" id="IPR015797">
    <property type="entry name" value="NUDIX_hydrolase-like_dom_sf"/>
</dbReference>
<dbReference type="EC" id="3.6.-.-" evidence="4"/>
<keyword evidence="5" id="KW-1185">Reference proteome</keyword>
<dbReference type="Proteomes" id="UP001183809">
    <property type="component" value="Unassembled WGS sequence"/>
</dbReference>